<proteinExistence type="predicted"/>
<reference evidence="1" key="1">
    <citation type="submission" date="2022-05" db="EMBL/GenBank/DDBJ databases">
        <title>The Musa troglodytarum L. genome provides insights into the mechanism of non-climacteric behaviour and enrichment of carotenoids.</title>
        <authorList>
            <person name="Wang J."/>
        </authorList>
    </citation>
    <scope>NUCLEOTIDE SEQUENCE</scope>
    <source>
        <tissue evidence="1">Leaf</tissue>
    </source>
</reference>
<evidence type="ECO:0000313" key="2">
    <source>
        <dbReference type="Proteomes" id="UP001055439"/>
    </source>
</evidence>
<name>A0A9E7GD42_9LILI</name>
<evidence type="ECO:0000313" key="1">
    <source>
        <dbReference type="EMBL" id="URE13124.1"/>
    </source>
</evidence>
<accession>A0A9E7GD42</accession>
<keyword evidence="2" id="KW-1185">Reference proteome</keyword>
<dbReference type="OrthoDB" id="30195at2759"/>
<dbReference type="Proteomes" id="UP001055439">
    <property type="component" value="Chromosome 6"/>
</dbReference>
<dbReference type="AlphaFoldDB" id="A0A9E7GD42"/>
<sequence>MANPRGRRTKPLCPVGGQTGLSHLKPLSDLVGGVYVLAEITHKQDREFNMDEPTMEEKLSSLDMLNDERLDSRAIPEPAATVELPRADSLHILLRQALHSKDHALLFDGLNTRYEKEEVGQQLQPALLHAWNIQIATIESDLPTVCKEIQRMDLNTDDS</sequence>
<protein>
    <submittedName>
        <fullName evidence="1">Dip2/Utp12 Family</fullName>
    </submittedName>
</protein>
<gene>
    <name evidence="1" type="ORF">MUK42_06199</name>
</gene>
<dbReference type="EMBL" id="CP097508">
    <property type="protein sequence ID" value="URE13124.1"/>
    <property type="molecule type" value="Genomic_DNA"/>
</dbReference>
<organism evidence="1 2">
    <name type="scientific">Musa troglodytarum</name>
    <name type="common">fe'i banana</name>
    <dbReference type="NCBI Taxonomy" id="320322"/>
    <lineage>
        <taxon>Eukaryota</taxon>
        <taxon>Viridiplantae</taxon>
        <taxon>Streptophyta</taxon>
        <taxon>Embryophyta</taxon>
        <taxon>Tracheophyta</taxon>
        <taxon>Spermatophyta</taxon>
        <taxon>Magnoliopsida</taxon>
        <taxon>Liliopsida</taxon>
        <taxon>Zingiberales</taxon>
        <taxon>Musaceae</taxon>
        <taxon>Musa</taxon>
    </lineage>
</organism>